<dbReference type="NCBIfam" id="TIGR02669">
    <property type="entry name" value="SpoIID_LytB"/>
    <property type="match status" value="1"/>
</dbReference>
<dbReference type="GO" id="GO:0030288">
    <property type="term" value="C:outer membrane-bounded periplasmic space"/>
    <property type="evidence" value="ECO:0007669"/>
    <property type="project" value="TreeGrafter"/>
</dbReference>
<dbReference type="InterPro" id="IPR013693">
    <property type="entry name" value="SpoIID/LytB_N"/>
</dbReference>
<keyword evidence="1" id="KW-0812">Transmembrane</keyword>
<feature type="transmembrane region" description="Helical" evidence="1">
    <location>
        <begin position="20"/>
        <end position="40"/>
    </location>
</feature>
<reference evidence="3 4" key="1">
    <citation type="submission" date="2018-05" db="EMBL/GenBank/DDBJ databases">
        <title>Genomic Encyclopedia of Type Strains, Phase IV (KMG-IV): sequencing the most valuable type-strain genomes for metagenomic binning, comparative biology and taxonomic classification.</title>
        <authorList>
            <person name="Goeker M."/>
        </authorList>
    </citation>
    <scope>NUCLEOTIDE SEQUENCE [LARGE SCALE GENOMIC DNA]</scope>
    <source>
        <strain evidence="3 4">DSM 28556</strain>
    </source>
</reference>
<proteinExistence type="predicted"/>
<keyword evidence="4" id="KW-1185">Reference proteome</keyword>
<name>A0A2V3VNJ7_9BACI</name>
<dbReference type="InterPro" id="IPR051922">
    <property type="entry name" value="Bact_Sporulation_Assoc"/>
</dbReference>
<dbReference type="PANTHER" id="PTHR30032:SF4">
    <property type="entry name" value="AMIDASE ENHANCER"/>
    <property type="match status" value="1"/>
</dbReference>
<dbReference type="InterPro" id="IPR014225">
    <property type="entry name" value="Spore_II_D_firmicutes"/>
</dbReference>
<dbReference type="AlphaFoldDB" id="A0A2V3VNJ7"/>
<evidence type="ECO:0000313" key="3">
    <source>
        <dbReference type="EMBL" id="PXW82388.1"/>
    </source>
</evidence>
<dbReference type="RefSeq" id="WP_110397185.1">
    <property type="nucleotide sequence ID" value="NZ_JBHUHB010000001.1"/>
</dbReference>
<sequence length="350" mass="39344">MKQTSTLKVGKHSTWRFTGIVGIAILMCTIVIIPTIIVMIPTKNSPDTASDITEMPSSDKTKNSQIELPQFEVSIKRSQTGEIEKVPLEKYVISVVASEMPAEFEAEALKAQAIAARTYIVNHLLHQDGEEDVIISDTTEHQVYKNEDELKTAWGSDFHWKIEKVTDAVLATEGEIITYDEQPITPTFFSMSNGFTEDAKNYWGNELPYLKSVESKWEEKHPNFTEQNVFTIDEINSKLGISLQAGNAIPIQIKRTESNRVSELVINDSTFTGKDIREKLNLRSNDFSIQQKNEHLIFTTKGYGHGVGMSQYGANGMAEEGKTYKEILSYYYQDIDINTITEAAPTLVAK</sequence>
<gene>
    <name evidence="3" type="ORF">DFR56_11976</name>
</gene>
<dbReference type="InterPro" id="IPR013486">
    <property type="entry name" value="SpoIID/LytB"/>
</dbReference>
<dbReference type="PANTHER" id="PTHR30032">
    <property type="entry name" value="N-ACETYLMURAMOYL-L-ALANINE AMIDASE-RELATED"/>
    <property type="match status" value="1"/>
</dbReference>
<dbReference type="NCBIfam" id="TIGR02870">
    <property type="entry name" value="spore_II_D"/>
    <property type="match status" value="1"/>
</dbReference>
<evidence type="ECO:0000256" key="1">
    <source>
        <dbReference type="SAM" id="Phobius"/>
    </source>
</evidence>
<dbReference type="Proteomes" id="UP000247978">
    <property type="component" value="Unassembled WGS sequence"/>
</dbReference>
<accession>A0A2V3VNJ7</accession>
<keyword evidence="1" id="KW-0472">Membrane</keyword>
<protein>
    <submittedName>
        <fullName evidence="3">Stage II sporulation protein D</fullName>
    </submittedName>
</protein>
<comment type="caution">
    <text evidence="3">The sequence shown here is derived from an EMBL/GenBank/DDBJ whole genome shotgun (WGS) entry which is preliminary data.</text>
</comment>
<dbReference type="EMBL" id="QJJQ01000019">
    <property type="protein sequence ID" value="PXW82388.1"/>
    <property type="molecule type" value="Genomic_DNA"/>
</dbReference>
<dbReference type="Pfam" id="PF08486">
    <property type="entry name" value="SpoIID"/>
    <property type="match status" value="1"/>
</dbReference>
<evidence type="ECO:0000313" key="4">
    <source>
        <dbReference type="Proteomes" id="UP000247978"/>
    </source>
</evidence>
<evidence type="ECO:0000259" key="2">
    <source>
        <dbReference type="Pfam" id="PF08486"/>
    </source>
</evidence>
<feature type="domain" description="Sporulation stage II protein D amidase enhancer LytB N-terminal" evidence="2">
    <location>
        <begin position="77"/>
        <end position="179"/>
    </location>
</feature>
<dbReference type="GO" id="GO:0030435">
    <property type="term" value="P:sporulation resulting in formation of a cellular spore"/>
    <property type="evidence" value="ECO:0007669"/>
    <property type="project" value="InterPro"/>
</dbReference>
<keyword evidence="1" id="KW-1133">Transmembrane helix</keyword>
<dbReference type="OrthoDB" id="9794671at2"/>
<organism evidence="3 4">
    <name type="scientific">Pseudogracilibacillus auburnensis</name>
    <dbReference type="NCBI Taxonomy" id="1494959"/>
    <lineage>
        <taxon>Bacteria</taxon>
        <taxon>Bacillati</taxon>
        <taxon>Bacillota</taxon>
        <taxon>Bacilli</taxon>
        <taxon>Bacillales</taxon>
        <taxon>Bacillaceae</taxon>
        <taxon>Pseudogracilibacillus</taxon>
    </lineage>
</organism>